<name>A0AAN6SWE1_9PEZI</name>
<dbReference type="Proteomes" id="UP001303115">
    <property type="component" value="Unassembled WGS sequence"/>
</dbReference>
<feature type="transmembrane region" description="Helical" evidence="2">
    <location>
        <begin position="7"/>
        <end position="29"/>
    </location>
</feature>
<feature type="compositionally biased region" description="Polar residues" evidence="1">
    <location>
        <begin position="336"/>
        <end position="346"/>
    </location>
</feature>
<comment type="caution">
    <text evidence="3">The sequence shown here is derived from an EMBL/GenBank/DDBJ whole genome shotgun (WGS) entry which is preliminary data.</text>
</comment>
<feature type="compositionally biased region" description="Low complexity" evidence="1">
    <location>
        <begin position="253"/>
        <end position="263"/>
    </location>
</feature>
<keyword evidence="2" id="KW-0472">Membrane</keyword>
<dbReference type="AlphaFoldDB" id="A0AAN6SWE1"/>
<accession>A0AAN6SWE1</accession>
<feature type="region of interest" description="Disordered" evidence="1">
    <location>
        <begin position="241"/>
        <end position="407"/>
    </location>
</feature>
<proteinExistence type="predicted"/>
<reference evidence="4" key="1">
    <citation type="journal article" date="2023" name="Mol. Phylogenet. Evol.">
        <title>Genome-scale phylogeny and comparative genomics of the fungal order Sordariales.</title>
        <authorList>
            <person name="Hensen N."/>
            <person name="Bonometti L."/>
            <person name="Westerberg I."/>
            <person name="Brannstrom I.O."/>
            <person name="Guillou S."/>
            <person name="Cros-Aarteil S."/>
            <person name="Calhoun S."/>
            <person name="Haridas S."/>
            <person name="Kuo A."/>
            <person name="Mondo S."/>
            <person name="Pangilinan J."/>
            <person name="Riley R."/>
            <person name="LaButti K."/>
            <person name="Andreopoulos B."/>
            <person name="Lipzen A."/>
            <person name="Chen C."/>
            <person name="Yan M."/>
            <person name="Daum C."/>
            <person name="Ng V."/>
            <person name="Clum A."/>
            <person name="Steindorff A."/>
            <person name="Ohm R.A."/>
            <person name="Martin F."/>
            <person name="Silar P."/>
            <person name="Natvig D.O."/>
            <person name="Lalanne C."/>
            <person name="Gautier V."/>
            <person name="Ament-Velasquez S.L."/>
            <person name="Kruys A."/>
            <person name="Hutchinson M.I."/>
            <person name="Powell A.J."/>
            <person name="Barry K."/>
            <person name="Miller A.N."/>
            <person name="Grigoriev I.V."/>
            <person name="Debuchy R."/>
            <person name="Gladieux P."/>
            <person name="Hiltunen Thoren M."/>
            <person name="Johannesson H."/>
        </authorList>
    </citation>
    <scope>NUCLEOTIDE SEQUENCE [LARGE SCALE GENOMIC DNA]</scope>
    <source>
        <strain evidence="4">CBS 284.82</strain>
    </source>
</reference>
<evidence type="ECO:0000256" key="1">
    <source>
        <dbReference type="SAM" id="MobiDB-lite"/>
    </source>
</evidence>
<keyword evidence="2" id="KW-0812">Transmembrane</keyword>
<evidence type="ECO:0000313" key="3">
    <source>
        <dbReference type="EMBL" id="KAK4044735.1"/>
    </source>
</evidence>
<evidence type="ECO:0000313" key="4">
    <source>
        <dbReference type="Proteomes" id="UP001303115"/>
    </source>
</evidence>
<dbReference type="EMBL" id="MU854317">
    <property type="protein sequence ID" value="KAK4044735.1"/>
    <property type="molecule type" value="Genomic_DNA"/>
</dbReference>
<sequence length="421" mass="45279">MDPIAERILISVGSIGGFILVCFIAWMVWRTTKKSRRDGYASGGAGGFPRRVASKIPFFRRRGWQNLDDPTVSRSPPPSYREKTGGARAPSVAGFYGSEKMQVQQPPQQPWPQSTPEVVVLPGHGSMQPGIMYQPPPNPRNTYTTADRPHITLMTNIPAAYSHQAQGSFSSTNAAHFGAIMTPDNTASPIHSGVSPASYYNQPLLNQQFTTPYNPLYRQPSRTISEVSSLSSGFGDGDIIVTDPLIAPPAPTAAPGSSATNSPQQQHQYTTRFSWMSQPQGGGGPAPQPPPPPPAGQTTPPTRQNSNASTNTSGNGGRRETVYTETSEDQPARFRSVTSWVDQQTGRIRRVQQRGAAAAAGGGGDSTTQGGQQARVQVQVPGNPGIPGIHNPPREQSFGMMMDDEERPRRVEEVVELGRVG</sequence>
<protein>
    <submittedName>
        <fullName evidence="3">Uncharacterized protein</fullName>
    </submittedName>
</protein>
<evidence type="ECO:0000256" key="2">
    <source>
        <dbReference type="SAM" id="Phobius"/>
    </source>
</evidence>
<keyword evidence="2" id="KW-1133">Transmembrane helix</keyword>
<feature type="compositionally biased region" description="Polar residues" evidence="1">
    <location>
        <begin position="264"/>
        <end position="277"/>
    </location>
</feature>
<gene>
    <name evidence="3" type="ORF">C8A01DRAFT_31233</name>
</gene>
<feature type="compositionally biased region" description="Low complexity" evidence="1">
    <location>
        <begin position="296"/>
        <end position="313"/>
    </location>
</feature>
<organism evidence="3 4">
    <name type="scientific">Parachaetomium inaequale</name>
    <dbReference type="NCBI Taxonomy" id="2588326"/>
    <lineage>
        <taxon>Eukaryota</taxon>
        <taxon>Fungi</taxon>
        <taxon>Dikarya</taxon>
        <taxon>Ascomycota</taxon>
        <taxon>Pezizomycotina</taxon>
        <taxon>Sordariomycetes</taxon>
        <taxon>Sordariomycetidae</taxon>
        <taxon>Sordariales</taxon>
        <taxon>Chaetomiaceae</taxon>
        <taxon>Parachaetomium</taxon>
    </lineage>
</organism>
<keyword evidence="4" id="KW-1185">Reference proteome</keyword>
<feature type="compositionally biased region" description="Pro residues" evidence="1">
    <location>
        <begin position="286"/>
        <end position="295"/>
    </location>
</feature>
<feature type="compositionally biased region" description="Low complexity" evidence="1">
    <location>
        <begin position="366"/>
        <end position="391"/>
    </location>
</feature>
<feature type="region of interest" description="Disordered" evidence="1">
    <location>
        <begin position="66"/>
        <end position="88"/>
    </location>
</feature>